<dbReference type="Pfam" id="PF12253">
    <property type="entry name" value="CAF1A_dimeriz"/>
    <property type="match status" value="1"/>
</dbReference>
<feature type="compositionally biased region" description="Polar residues" evidence="5">
    <location>
        <begin position="599"/>
        <end position="611"/>
    </location>
</feature>
<feature type="compositionally biased region" description="Basic and acidic residues" evidence="5">
    <location>
        <begin position="156"/>
        <end position="238"/>
    </location>
</feature>
<dbReference type="PANTHER" id="PTHR15272">
    <property type="entry name" value="CHROMATIN ASSEMBLY FACTOR 1 SUBUNIT A CAF-1 SUBUNIT A"/>
    <property type="match status" value="1"/>
</dbReference>
<evidence type="ECO:0000256" key="1">
    <source>
        <dbReference type="ARBA" id="ARBA00004123"/>
    </source>
</evidence>
<feature type="compositionally biased region" description="Polar residues" evidence="5">
    <location>
        <begin position="119"/>
        <end position="142"/>
    </location>
</feature>
<keyword evidence="2" id="KW-0227">DNA damage</keyword>
<dbReference type="GO" id="GO:0006334">
    <property type="term" value="P:nucleosome assembly"/>
    <property type="evidence" value="ECO:0007669"/>
    <property type="project" value="TreeGrafter"/>
</dbReference>
<feature type="compositionally biased region" description="Low complexity" evidence="5">
    <location>
        <begin position="242"/>
        <end position="256"/>
    </location>
</feature>
<feature type="compositionally biased region" description="Polar residues" evidence="5">
    <location>
        <begin position="99"/>
        <end position="112"/>
    </location>
</feature>
<feature type="domain" description="Chromatin assembly factor 1 subunit A dimerization" evidence="6">
    <location>
        <begin position="406"/>
        <end position="479"/>
    </location>
</feature>
<evidence type="ECO:0000256" key="2">
    <source>
        <dbReference type="ARBA" id="ARBA00022763"/>
    </source>
</evidence>
<evidence type="ECO:0000256" key="4">
    <source>
        <dbReference type="ARBA" id="ARBA00023242"/>
    </source>
</evidence>
<dbReference type="GO" id="GO:0033186">
    <property type="term" value="C:CAF-1 complex"/>
    <property type="evidence" value="ECO:0007669"/>
    <property type="project" value="TreeGrafter"/>
</dbReference>
<dbReference type="OrthoDB" id="79480at2759"/>
<feature type="compositionally biased region" description="Low complexity" evidence="5">
    <location>
        <begin position="75"/>
        <end position="98"/>
    </location>
</feature>
<proteinExistence type="predicted"/>
<dbReference type="GO" id="GO:0005634">
    <property type="term" value="C:nucleus"/>
    <property type="evidence" value="ECO:0007669"/>
    <property type="project" value="UniProtKB-SubCell"/>
</dbReference>
<evidence type="ECO:0000256" key="5">
    <source>
        <dbReference type="SAM" id="MobiDB-lite"/>
    </source>
</evidence>
<keyword evidence="9" id="KW-1185">Reference proteome</keyword>
<dbReference type="GO" id="GO:0006281">
    <property type="term" value="P:DNA repair"/>
    <property type="evidence" value="ECO:0007669"/>
    <property type="project" value="UniProtKB-KW"/>
</dbReference>
<accession>A0A2B7XW26</accession>
<feature type="compositionally biased region" description="Polar residues" evidence="5">
    <location>
        <begin position="30"/>
        <end position="57"/>
    </location>
</feature>
<feature type="region of interest" description="Disordered" evidence="5">
    <location>
        <begin position="433"/>
        <end position="497"/>
    </location>
</feature>
<protein>
    <recommendedName>
        <fullName evidence="10">Chromatin assembly factor 1 subunit A</fullName>
    </recommendedName>
</protein>
<dbReference type="Proteomes" id="UP000223968">
    <property type="component" value="Unassembled WGS sequence"/>
</dbReference>
<feature type="region of interest" description="Disordered" evidence="5">
    <location>
        <begin position="599"/>
        <end position="621"/>
    </location>
</feature>
<dbReference type="InterPro" id="IPR048800">
    <property type="entry name" value="Cac1-like_C"/>
</dbReference>
<comment type="caution">
    <text evidence="8">The sequence shown here is derived from an EMBL/GenBank/DDBJ whole genome shotgun (WGS) entry which is preliminary data.</text>
</comment>
<feature type="domain" description="Chromatin assembly factor 1 subunit Cac1-like C-terminal" evidence="7">
    <location>
        <begin position="625"/>
        <end position="679"/>
    </location>
</feature>
<evidence type="ECO:0008006" key="10">
    <source>
        <dbReference type="Google" id="ProtNLM"/>
    </source>
</evidence>
<dbReference type="InterPro" id="IPR022043">
    <property type="entry name" value="CAF1A_DD"/>
</dbReference>
<name>A0A2B7XW26_9EURO</name>
<feature type="region of interest" description="Disordered" evidence="5">
    <location>
        <begin position="1"/>
        <end position="296"/>
    </location>
</feature>
<feature type="compositionally biased region" description="Basic and acidic residues" evidence="5">
    <location>
        <begin position="262"/>
        <end position="288"/>
    </location>
</feature>
<dbReference type="Pfam" id="PF21796">
    <property type="entry name" value="Cac1_C"/>
    <property type="match status" value="1"/>
</dbReference>
<evidence type="ECO:0000313" key="8">
    <source>
        <dbReference type="EMBL" id="PGH12993.1"/>
    </source>
</evidence>
<organism evidence="8 9">
    <name type="scientific">Helicocarpus griseus UAMH5409</name>
    <dbReference type="NCBI Taxonomy" id="1447875"/>
    <lineage>
        <taxon>Eukaryota</taxon>
        <taxon>Fungi</taxon>
        <taxon>Dikarya</taxon>
        <taxon>Ascomycota</taxon>
        <taxon>Pezizomycotina</taxon>
        <taxon>Eurotiomycetes</taxon>
        <taxon>Eurotiomycetidae</taxon>
        <taxon>Onygenales</taxon>
        <taxon>Ajellomycetaceae</taxon>
        <taxon>Helicocarpus</taxon>
    </lineage>
</organism>
<gene>
    <name evidence="8" type="ORF">AJ79_03966</name>
</gene>
<feature type="compositionally biased region" description="Acidic residues" evidence="5">
    <location>
        <begin position="448"/>
        <end position="492"/>
    </location>
</feature>
<dbReference type="EMBL" id="PDNB01000051">
    <property type="protein sequence ID" value="PGH12993.1"/>
    <property type="molecule type" value="Genomic_DNA"/>
</dbReference>
<comment type="subcellular location">
    <subcellularLocation>
        <location evidence="1">Nucleus</location>
    </subcellularLocation>
</comment>
<evidence type="ECO:0000259" key="7">
    <source>
        <dbReference type="Pfam" id="PF21796"/>
    </source>
</evidence>
<dbReference type="PANTHER" id="PTHR15272:SF0">
    <property type="entry name" value="CHROMATIN ASSEMBLY FACTOR 1 SUBUNIT A"/>
    <property type="match status" value="1"/>
</dbReference>
<evidence type="ECO:0000256" key="3">
    <source>
        <dbReference type="ARBA" id="ARBA00023204"/>
    </source>
</evidence>
<keyword evidence="4" id="KW-0539">Nucleus</keyword>
<keyword evidence="3" id="KW-0234">DNA repair</keyword>
<evidence type="ECO:0000259" key="6">
    <source>
        <dbReference type="Pfam" id="PF12253"/>
    </source>
</evidence>
<evidence type="ECO:0000313" key="9">
    <source>
        <dbReference type="Proteomes" id="UP000223968"/>
    </source>
</evidence>
<dbReference type="AlphaFoldDB" id="A0A2B7XW26"/>
<reference evidence="8 9" key="1">
    <citation type="submission" date="2017-10" db="EMBL/GenBank/DDBJ databases">
        <title>Comparative genomics in systemic dimorphic fungi from Ajellomycetaceae.</title>
        <authorList>
            <person name="Munoz J.F."/>
            <person name="Mcewen J.G."/>
            <person name="Clay O.K."/>
            <person name="Cuomo C.A."/>
        </authorList>
    </citation>
    <scope>NUCLEOTIDE SEQUENCE [LARGE SCALE GENOMIC DNA]</scope>
    <source>
        <strain evidence="8 9">UAMH5409</strain>
    </source>
</reference>
<sequence length="680" mass="75681">MDAASQLGSTSPSSRKRSFSEVDGVRHTDVNGSGITVSETLSNDMSKDSSVTTTTSEIKSEIPRPSIETPDIPLSATATANAPTPTTTTIGTTSANPSAFISTDGSVDSSILTPIPLPNNFSQNQTSPPARSPSATGFTLPQNKKRKLFSASKQAKTQEKEAKERQRAEERVKKEEEKKKREEEKKKREEERKKKEEEKEEERKKREEKKKLKDEERLTREEEKRKRDEEKTKKERSQMRLNAFFAKPAAPNPATAGLPGGKTEESSKLENDSGGRSETAKTEKKPPSDYEQAFPPFFLQSHVKLAPPHRFERDAKSLKHAQDNLDTILQKSGSSESEGEQAAVKFCPSELFDMLPYKRRQGKPNGPTVKEILIKMQDTPSNPVIALTADENCQSPVNLLKKIPMKVLHFNEDVRPPYQGTFTKRLSEQEAKRLCRNPSGRMIPDANYDYDSEAEWEEPEEGEDLDSEGEEEPSEDGDGEMEDFLDDGDDDAASGKRRIIVGDLEPVCSGLRWEGEGKIDPAFESCRMEVISETLNFPIDPFSSSYWSKPPPANRAPLKHLTHLTNQSAERSASANSSKKQISQVSGFLQPFSLATSATTKVSQQGQSTASVRKPKPPFPPENVAEFREVIAGSNLTKAGLIEVLKKRFPKVSKDIIKDTLNSNAQRRGTKEADKKWVLI</sequence>
<dbReference type="STRING" id="1447875.A0A2B7XW26"/>
<feature type="compositionally biased region" description="Basic and acidic residues" evidence="5">
    <location>
        <begin position="18"/>
        <end position="29"/>
    </location>
</feature>